<name>A0AAE0G9M8_9CHLO</name>
<keyword evidence="3" id="KW-1185">Reference proteome</keyword>
<evidence type="ECO:0000256" key="1">
    <source>
        <dbReference type="SAM" id="MobiDB-lite"/>
    </source>
</evidence>
<dbReference type="Proteomes" id="UP001190700">
    <property type="component" value="Unassembled WGS sequence"/>
</dbReference>
<dbReference type="AlphaFoldDB" id="A0AAE0G9M8"/>
<sequence length="198" mass="22193">MHLAYQHHFRLRRSSNVRRPRFALGSRLRASRSAGGPSPGTTPPASPARGDQPDPIVRTYVLTSSAPYAYRSRAATSAEFHADTSVWVSTPVRASQRTEFADKLDYYAFAYGEELTKLLRGHGFKSNVGLTREGPEAESDFTVLLANMPHVFGLIARNEFTKLLDLDFEYGEYHLTLNELLYIVLATILRGTTLSLYH</sequence>
<accession>A0AAE0G9M8</accession>
<comment type="caution">
    <text evidence="2">The sequence shown here is derived from an EMBL/GenBank/DDBJ whole genome shotgun (WGS) entry which is preliminary data.</text>
</comment>
<organism evidence="2 3">
    <name type="scientific">Cymbomonas tetramitiformis</name>
    <dbReference type="NCBI Taxonomy" id="36881"/>
    <lineage>
        <taxon>Eukaryota</taxon>
        <taxon>Viridiplantae</taxon>
        <taxon>Chlorophyta</taxon>
        <taxon>Pyramimonadophyceae</taxon>
        <taxon>Pyramimonadales</taxon>
        <taxon>Pyramimonadaceae</taxon>
        <taxon>Cymbomonas</taxon>
    </lineage>
</organism>
<dbReference type="EMBL" id="LGRX02008226">
    <property type="protein sequence ID" value="KAK3273833.1"/>
    <property type="molecule type" value="Genomic_DNA"/>
</dbReference>
<feature type="region of interest" description="Disordered" evidence="1">
    <location>
        <begin position="26"/>
        <end position="55"/>
    </location>
</feature>
<protein>
    <submittedName>
        <fullName evidence="2">Uncharacterized protein</fullName>
    </submittedName>
</protein>
<proteinExistence type="predicted"/>
<evidence type="ECO:0000313" key="2">
    <source>
        <dbReference type="EMBL" id="KAK3273833.1"/>
    </source>
</evidence>
<evidence type="ECO:0000313" key="3">
    <source>
        <dbReference type="Proteomes" id="UP001190700"/>
    </source>
</evidence>
<gene>
    <name evidence="2" type="ORF">CYMTET_17949</name>
</gene>
<reference evidence="2 3" key="1">
    <citation type="journal article" date="2015" name="Genome Biol. Evol.">
        <title>Comparative Genomics of a Bacterivorous Green Alga Reveals Evolutionary Causalities and Consequences of Phago-Mixotrophic Mode of Nutrition.</title>
        <authorList>
            <person name="Burns J.A."/>
            <person name="Paasch A."/>
            <person name="Narechania A."/>
            <person name="Kim E."/>
        </authorList>
    </citation>
    <scope>NUCLEOTIDE SEQUENCE [LARGE SCALE GENOMIC DNA]</scope>
    <source>
        <strain evidence="2 3">PLY_AMNH</strain>
    </source>
</reference>